<accession>A0A7W2YJM0</accession>
<dbReference type="RefSeq" id="WP_182173659.1">
    <property type="nucleotide sequence ID" value="NZ_JACFXU010000015.1"/>
</dbReference>
<dbReference type="Pfam" id="PF13279">
    <property type="entry name" value="4HBT_2"/>
    <property type="match status" value="1"/>
</dbReference>
<organism evidence="2 3">
    <name type="scientific">Sediminihaliea albiluteola</name>
    <dbReference type="NCBI Taxonomy" id="2758564"/>
    <lineage>
        <taxon>Bacteria</taxon>
        <taxon>Pseudomonadati</taxon>
        <taxon>Pseudomonadota</taxon>
        <taxon>Gammaproteobacteria</taxon>
        <taxon>Cellvibrionales</taxon>
        <taxon>Halieaceae</taxon>
        <taxon>Sediminihaliea</taxon>
    </lineage>
</organism>
<dbReference type="SUPFAM" id="SSF54637">
    <property type="entry name" value="Thioesterase/thiol ester dehydrase-isomerase"/>
    <property type="match status" value="1"/>
</dbReference>
<gene>
    <name evidence="2" type="ORF">H2508_11505</name>
</gene>
<evidence type="ECO:0000256" key="1">
    <source>
        <dbReference type="ARBA" id="ARBA00022801"/>
    </source>
</evidence>
<protein>
    <submittedName>
        <fullName evidence="2">Acyl-CoA thioesterase</fullName>
    </submittedName>
</protein>
<sequence>MTKSPILHVQHIRLSYADTDPAGILYFAAWFPKMEGLQSEFMYLQGLRQDTLKKERGWWTVTRATECEYLAAAELYDLIRMELSIGRIGNSSFAFEYQMWRESDDLLVARGSITIVAVSPEQETVPLPGDLRALVERWASEGALRPS</sequence>
<comment type="caution">
    <text evidence="2">The sequence shown here is derived from an EMBL/GenBank/DDBJ whole genome shotgun (WGS) entry which is preliminary data.</text>
</comment>
<evidence type="ECO:0000313" key="3">
    <source>
        <dbReference type="Proteomes" id="UP000539350"/>
    </source>
</evidence>
<dbReference type="Gene3D" id="3.10.129.10">
    <property type="entry name" value="Hotdog Thioesterase"/>
    <property type="match status" value="1"/>
</dbReference>
<dbReference type="PIRSF" id="PIRSF003230">
    <property type="entry name" value="YbgC"/>
    <property type="match status" value="1"/>
</dbReference>
<proteinExistence type="predicted"/>
<dbReference type="Proteomes" id="UP000539350">
    <property type="component" value="Unassembled WGS sequence"/>
</dbReference>
<reference evidence="2 3" key="1">
    <citation type="submission" date="2020-07" db="EMBL/GenBank/DDBJ databases">
        <title>Halieaceae bacterium, F7430, whole genome shotgun sequencing project.</title>
        <authorList>
            <person name="Jiang S."/>
            <person name="Liu Z.W."/>
            <person name="Du Z.J."/>
        </authorList>
    </citation>
    <scope>NUCLEOTIDE SEQUENCE [LARGE SCALE GENOMIC DNA]</scope>
    <source>
        <strain evidence="2 3">F7430</strain>
    </source>
</reference>
<name>A0A7W2YJM0_9GAMM</name>
<dbReference type="CDD" id="cd00586">
    <property type="entry name" value="4HBT"/>
    <property type="match status" value="1"/>
</dbReference>
<dbReference type="InterPro" id="IPR006684">
    <property type="entry name" value="YbgC/YbaW"/>
</dbReference>
<keyword evidence="3" id="KW-1185">Reference proteome</keyword>
<evidence type="ECO:0000313" key="2">
    <source>
        <dbReference type="EMBL" id="MBA6413736.1"/>
    </source>
</evidence>
<dbReference type="GO" id="GO:0016787">
    <property type="term" value="F:hydrolase activity"/>
    <property type="evidence" value="ECO:0007669"/>
    <property type="project" value="UniProtKB-KW"/>
</dbReference>
<dbReference type="AlphaFoldDB" id="A0A7W2YJM0"/>
<keyword evidence="1" id="KW-0378">Hydrolase</keyword>
<dbReference type="EMBL" id="JACFXU010000015">
    <property type="protein sequence ID" value="MBA6413736.1"/>
    <property type="molecule type" value="Genomic_DNA"/>
</dbReference>
<dbReference type="InterPro" id="IPR029069">
    <property type="entry name" value="HotDog_dom_sf"/>
</dbReference>